<dbReference type="Proteomes" id="UP001596425">
    <property type="component" value="Unassembled WGS sequence"/>
</dbReference>
<proteinExistence type="predicted"/>
<sequence length="136" mass="15137">MNFSPYLNFNGNCKEAFEFYAEVLGGEIIVLSTFAEAPPEADMPPEVSDQVMHAQLKVGEQIIMASDAPTTFQPAQGMHITIGVDTPEEAERIYEALSEGGNIIMPMEETFWAQRFAMVTDRFGTPWMVNCDKPIP</sequence>
<comment type="caution">
    <text evidence="2">The sequence shown here is derived from an EMBL/GenBank/DDBJ whole genome shotgun (WGS) entry which is preliminary data.</text>
</comment>
<organism evidence="2 3">
    <name type="scientific">Microbulbifer taiwanensis</name>
    <dbReference type="NCBI Taxonomy" id="986746"/>
    <lineage>
        <taxon>Bacteria</taxon>
        <taxon>Pseudomonadati</taxon>
        <taxon>Pseudomonadota</taxon>
        <taxon>Gammaproteobacteria</taxon>
        <taxon>Cellvibrionales</taxon>
        <taxon>Microbulbiferaceae</taxon>
        <taxon>Microbulbifer</taxon>
    </lineage>
</organism>
<dbReference type="PANTHER" id="PTHR33990">
    <property type="entry name" value="PROTEIN YJDN-RELATED"/>
    <property type="match status" value="1"/>
</dbReference>
<name>A0ABW1YL39_9GAMM</name>
<dbReference type="EMBL" id="JBHSVR010000001">
    <property type="protein sequence ID" value="MFC6633453.1"/>
    <property type="molecule type" value="Genomic_DNA"/>
</dbReference>
<accession>A0ABW1YL39</accession>
<protein>
    <submittedName>
        <fullName evidence="2">VOC family protein</fullName>
    </submittedName>
</protein>
<evidence type="ECO:0000313" key="2">
    <source>
        <dbReference type="EMBL" id="MFC6633453.1"/>
    </source>
</evidence>
<dbReference type="InterPro" id="IPR029068">
    <property type="entry name" value="Glyas_Bleomycin-R_OHBP_Dase"/>
</dbReference>
<dbReference type="PANTHER" id="PTHR33990:SF1">
    <property type="entry name" value="PROTEIN YJDN"/>
    <property type="match status" value="1"/>
</dbReference>
<dbReference type="Gene3D" id="3.10.180.10">
    <property type="entry name" value="2,3-Dihydroxybiphenyl 1,2-Dioxygenase, domain 1"/>
    <property type="match status" value="1"/>
</dbReference>
<keyword evidence="3" id="KW-1185">Reference proteome</keyword>
<dbReference type="SUPFAM" id="SSF54593">
    <property type="entry name" value="Glyoxalase/Bleomycin resistance protein/Dihydroxybiphenyl dioxygenase"/>
    <property type="match status" value="1"/>
</dbReference>
<gene>
    <name evidence="2" type="ORF">ACFQBM_09185</name>
</gene>
<dbReference type="Pfam" id="PF06983">
    <property type="entry name" value="3-dmu-9_3-mt"/>
    <property type="match status" value="1"/>
</dbReference>
<dbReference type="InterPro" id="IPR028973">
    <property type="entry name" value="PhnB-like"/>
</dbReference>
<evidence type="ECO:0000259" key="1">
    <source>
        <dbReference type="Pfam" id="PF06983"/>
    </source>
</evidence>
<evidence type="ECO:0000313" key="3">
    <source>
        <dbReference type="Proteomes" id="UP001596425"/>
    </source>
</evidence>
<dbReference type="CDD" id="cd06588">
    <property type="entry name" value="PhnB_like"/>
    <property type="match status" value="1"/>
</dbReference>
<reference evidence="3" key="1">
    <citation type="journal article" date="2019" name="Int. J. Syst. Evol. Microbiol.">
        <title>The Global Catalogue of Microorganisms (GCM) 10K type strain sequencing project: providing services to taxonomists for standard genome sequencing and annotation.</title>
        <authorList>
            <consortium name="The Broad Institute Genomics Platform"/>
            <consortium name="The Broad Institute Genome Sequencing Center for Infectious Disease"/>
            <person name="Wu L."/>
            <person name="Ma J."/>
        </authorList>
    </citation>
    <scope>NUCLEOTIDE SEQUENCE [LARGE SCALE GENOMIC DNA]</scope>
    <source>
        <strain evidence="3">CGMCC 1.13718</strain>
    </source>
</reference>
<feature type="domain" description="PhnB-like" evidence="1">
    <location>
        <begin position="3"/>
        <end position="129"/>
    </location>
</feature>
<dbReference type="RefSeq" id="WP_193192975.1">
    <property type="nucleotide sequence ID" value="NZ_JACZFR010000036.1"/>
</dbReference>